<gene>
    <name evidence="2" type="ORF">IEN85_16925</name>
</gene>
<keyword evidence="3" id="KW-1185">Reference proteome</keyword>
<protein>
    <recommendedName>
        <fullName evidence="1">Nucleotide-diphospho-sugar transferase domain-containing protein</fullName>
    </recommendedName>
</protein>
<feature type="domain" description="Nucleotide-diphospho-sugar transferase" evidence="1">
    <location>
        <begin position="90"/>
        <end position="203"/>
    </location>
</feature>
<dbReference type="EMBL" id="JACYFG010000040">
    <property type="protein sequence ID" value="MBD5781186.1"/>
    <property type="molecule type" value="Genomic_DNA"/>
</dbReference>
<dbReference type="Pfam" id="PF03407">
    <property type="entry name" value="Nucleotid_trans"/>
    <property type="match status" value="1"/>
</dbReference>
<evidence type="ECO:0000313" key="3">
    <source>
        <dbReference type="Proteomes" id="UP000622317"/>
    </source>
</evidence>
<dbReference type="Gene3D" id="3.90.550.10">
    <property type="entry name" value="Spore Coat Polysaccharide Biosynthesis Protein SpsA, Chain A"/>
    <property type="match status" value="1"/>
</dbReference>
<accession>A0A927IIE6</accession>
<evidence type="ECO:0000259" key="1">
    <source>
        <dbReference type="Pfam" id="PF03407"/>
    </source>
</evidence>
<organism evidence="2 3">
    <name type="scientific">Pelagicoccus enzymogenes</name>
    <dbReference type="NCBI Taxonomy" id="2773457"/>
    <lineage>
        <taxon>Bacteria</taxon>
        <taxon>Pseudomonadati</taxon>
        <taxon>Verrucomicrobiota</taxon>
        <taxon>Opitutia</taxon>
        <taxon>Puniceicoccales</taxon>
        <taxon>Pelagicoccaceae</taxon>
        <taxon>Pelagicoccus</taxon>
    </lineage>
</organism>
<dbReference type="Proteomes" id="UP000622317">
    <property type="component" value="Unassembled WGS sequence"/>
</dbReference>
<comment type="caution">
    <text evidence="2">The sequence shown here is derived from an EMBL/GenBank/DDBJ whole genome shotgun (WGS) entry which is preliminary data.</text>
</comment>
<sequence>MSKEVEKGGETASRKRGVIYVVAGSRSYMGELVSSLSSLRRHEPDLPVVVYTNFSVPAKFKVEVQALDDYDNPHKHKVSSIRRSPFEETLFLDTDTEIRGSLAPLFSELEGKDFCAANAHEADYLVRPPRFIAMIKEATFNTGVLLYRKSEASERFLEKWERAVVSHDSSQMWAGHYGDQYFFNDLIAKGACEECGLRWGTVENWRWNLRSIAKPQVISEGKWAEVSIMHERTNGMKIRKLMFALTDYATIRVMLEKAWRQTRKLLTGKVEGERPLP</sequence>
<dbReference type="InterPro" id="IPR005069">
    <property type="entry name" value="Nucl-diP-sugar_transferase"/>
</dbReference>
<dbReference type="RefSeq" id="WP_191618287.1">
    <property type="nucleotide sequence ID" value="NZ_JACYFG010000040.1"/>
</dbReference>
<dbReference type="InterPro" id="IPR029044">
    <property type="entry name" value="Nucleotide-diphossugar_trans"/>
</dbReference>
<evidence type="ECO:0000313" key="2">
    <source>
        <dbReference type="EMBL" id="MBD5781186.1"/>
    </source>
</evidence>
<reference evidence="2" key="1">
    <citation type="submission" date="2020-09" db="EMBL/GenBank/DDBJ databases">
        <title>Pelagicoccus enzymogenes sp. nov. with an EPS production, isolated from marine sediment.</title>
        <authorList>
            <person name="Feng X."/>
        </authorList>
    </citation>
    <scope>NUCLEOTIDE SEQUENCE</scope>
    <source>
        <strain evidence="2">NFK12</strain>
    </source>
</reference>
<dbReference type="SUPFAM" id="SSF53448">
    <property type="entry name" value="Nucleotide-diphospho-sugar transferases"/>
    <property type="match status" value="1"/>
</dbReference>
<dbReference type="AlphaFoldDB" id="A0A927IIE6"/>
<proteinExistence type="predicted"/>
<name>A0A927IIE6_9BACT</name>